<evidence type="ECO:0000313" key="2">
    <source>
        <dbReference type="Proteomes" id="UP001201163"/>
    </source>
</evidence>
<dbReference type="AlphaFoldDB" id="A0AAD4LFC8"/>
<reference evidence="1" key="1">
    <citation type="submission" date="2022-01" db="EMBL/GenBank/DDBJ databases">
        <title>Comparative genomics reveals a dynamic genome evolution in the ectomycorrhizal milk-cap (Lactarius) mushrooms.</title>
        <authorList>
            <consortium name="DOE Joint Genome Institute"/>
            <person name="Lebreton A."/>
            <person name="Tang N."/>
            <person name="Kuo A."/>
            <person name="LaButti K."/>
            <person name="Drula E."/>
            <person name="Barry K."/>
            <person name="Clum A."/>
            <person name="Lipzen A."/>
            <person name="Mousain D."/>
            <person name="Ng V."/>
            <person name="Wang R."/>
            <person name="Wang X."/>
            <person name="Dai Y."/>
            <person name="Henrissat B."/>
            <person name="Grigoriev I.V."/>
            <person name="Guerin-Laguette A."/>
            <person name="Yu F."/>
            <person name="Martin F.M."/>
        </authorList>
    </citation>
    <scope>NUCLEOTIDE SEQUENCE</scope>
    <source>
        <strain evidence="1">QP</strain>
    </source>
</reference>
<dbReference type="Proteomes" id="UP001201163">
    <property type="component" value="Unassembled WGS sequence"/>
</dbReference>
<comment type="caution">
    <text evidence="1">The sequence shown here is derived from an EMBL/GenBank/DDBJ whole genome shotgun (WGS) entry which is preliminary data.</text>
</comment>
<keyword evidence="2" id="KW-1185">Reference proteome</keyword>
<sequence>MCAVHQSLPRSELQARPASRLDAILALVRPVDDELPLTIPKTLVAPIDTLLTLCVDELPVEDPLPQSPLADTNPSSSPVVDRVLPAAPRTCTLVIYADIVSTSPLYLRTLVERTTNEILPRTQHRRHPLPPQCRFARHPVIVPRLMDDPDHLIVPHRSVSHTSPLFPRLVDVPDHLLVPHSFVPSTSLLQLPLISLPRTTDRPLCLRAFAKRKHDYNTENKSSPCTCKRPRAQLARRSVPLPQKFDFVLHHLVPLIPPFDDSNGLSNSLLDLARLAPFATSLQLLPGLSAVTYPSHEDLVAHDNSIRIKDPSPQSFLKTLDLAPSRAFAPLPSLTVALPSSPPS</sequence>
<dbReference type="EMBL" id="JAKELL010000037">
    <property type="protein sequence ID" value="KAH8989497.1"/>
    <property type="molecule type" value="Genomic_DNA"/>
</dbReference>
<protein>
    <submittedName>
        <fullName evidence="1">Uncharacterized protein</fullName>
    </submittedName>
</protein>
<accession>A0AAD4LFC8</accession>
<organism evidence="1 2">
    <name type="scientific">Lactarius akahatsu</name>
    <dbReference type="NCBI Taxonomy" id="416441"/>
    <lineage>
        <taxon>Eukaryota</taxon>
        <taxon>Fungi</taxon>
        <taxon>Dikarya</taxon>
        <taxon>Basidiomycota</taxon>
        <taxon>Agaricomycotina</taxon>
        <taxon>Agaricomycetes</taxon>
        <taxon>Russulales</taxon>
        <taxon>Russulaceae</taxon>
        <taxon>Lactarius</taxon>
    </lineage>
</organism>
<gene>
    <name evidence="1" type="ORF">EDB92DRAFT_1947463</name>
</gene>
<evidence type="ECO:0000313" key="1">
    <source>
        <dbReference type="EMBL" id="KAH8989497.1"/>
    </source>
</evidence>
<name>A0AAD4LFC8_9AGAM</name>
<proteinExistence type="predicted"/>